<dbReference type="EMBL" id="JABZEC010000001">
    <property type="protein sequence ID" value="NVY95764.1"/>
    <property type="molecule type" value="Genomic_DNA"/>
</dbReference>
<dbReference type="Proteomes" id="UP000563523">
    <property type="component" value="Unassembled WGS sequence"/>
</dbReference>
<dbReference type="GO" id="GO:0046655">
    <property type="term" value="P:folic acid metabolic process"/>
    <property type="evidence" value="ECO:0007669"/>
    <property type="project" value="TreeGrafter"/>
</dbReference>
<dbReference type="InterPro" id="IPR024072">
    <property type="entry name" value="DHFR-like_dom_sf"/>
</dbReference>
<evidence type="ECO:0000313" key="9">
    <source>
        <dbReference type="Proteomes" id="UP000563523"/>
    </source>
</evidence>
<protein>
    <recommendedName>
        <fullName evidence="3">dihydrofolate reductase</fullName>
        <ecNumber evidence="3">1.5.1.3</ecNumber>
    </recommendedName>
</protein>
<dbReference type="EC" id="1.5.1.3" evidence="3"/>
<dbReference type="InterPro" id="IPR012259">
    <property type="entry name" value="DHFR"/>
</dbReference>
<keyword evidence="9" id="KW-1185">Reference proteome</keyword>
<evidence type="ECO:0000256" key="5">
    <source>
        <dbReference type="ARBA" id="ARBA00022857"/>
    </source>
</evidence>
<dbReference type="GO" id="GO:0006730">
    <property type="term" value="P:one-carbon metabolic process"/>
    <property type="evidence" value="ECO:0007669"/>
    <property type="project" value="UniProtKB-KW"/>
</dbReference>
<evidence type="ECO:0000256" key="4">
    <source>
        <dbReference type="ARBA" id="ARBA00022563"/>
    </source>
</evidence>
<comment type="caution">
    <text evidence="8">The sequence shown here is derived from an EMBL/GenBank/DDBJ whole genome shotgun (WGS) entry which is preliminary data.</text>
</comment>
<dbReference type="InterPro" id="IPR001796">
    <property type="entry name" value="DHFR_dom"/>
</dbReference>
<dbReference type="GO" id="GO:0046452">
    <property type="term" value="P:dihydrofolate metabolic process"/>
    <property type="evidence" value="ECO:0007669"/>
    <property type="project" value="TreeGrafter"/>
</dbReference>
<dbReference type="AlphaFoldDB" id="A0A850QVF2"/>
<dbReference type="Pfam" id="PF00186">
    <property type="entry name" value="DHFR_1"/>
    <property type="match status" value="1"/>
</dbReference>
<evidence type="ECO:0000259" key="7">
    <source>
        <dbReference type="PROSITE" id="PS51330"/>
    </source>
</evidence>
<dbReference type="GO" id="GO:0004146">
    <property type="term" value="F:dihydrofolate reductase activity"/>
    <property type="evidence" value="ECO:0007669"/>
    <property type="project" value="UniProtKB-EC"/>
</dbReference>
<comment type="similarity">
    <text evidence="2">Belongs to the dihydrofolate reductase family.</text>
</comment>
<gene>
    <name evidence="8" type="ORF">HU830_00880</name>
</gene>
<keyword evidence="4" id="KW-0554">One-carbon metabolism</keyword>
<keyword evidence="6" id="KW-0560">Oxidoreductase</keyword>
<dbReference type="SUPFAM" id="SSF53597">
    <property type="entry name" value="Dihydrofolate reductase-like"/>
    <property type="match status" value="1"/>
</dbReference>
<dbReference type="GO" id="GO:0050661">
    <property type="term" value="F:NADP binding"/>
    <property type="evidence" value="ECO:0007669"/>
    <property type="project" value="InterPro"/>
</dbReference>
<accession>A0A850QVF2</accession>
<evidence type="ECO:0000313" key="8">
    <source>
        <dbReference type="EMBL" id="NVY95764.1"/>
    </source>
</evidence>
<dbReference type="UniPathway" id="UPA00077">
    <property type="reaction ID" value="UER00158"/>
</dbReference>
<evidence type="ECO:0000256" key="1">
    <source>
        <dbReference type="ARBA" id="ARBA00004903"/>
    </source>
</evidence>
<dbReference type="PANTHER" id="PTHR48069">
    <property type="entry name" value="DIHYDROFOLATE REDUCTASE"/>
    <property type="match status" value="1"/>
</dbReference>
<dbReference type="PROSITE" id="PS51330">
    <property type="entry name" value="DHFR_2"/>
    <property type="match status" value="1"/>
</dbReference>
<evidence type="ECO:0000256" key="3">
    <source>
        <dbReference type="ARBA" id="ARBA00012856"/>
    </source>
</evidence>
<dbReference type="RefSeq" id="WP_176941935.1">
    <property type="nucleotide sequence ID" value="NZ_JABZEC010000001.1"/>
</dbReference>
<dbReference type="GO" id="GO:0005829">
    <property type="term" value="C:cytosol"/>
    <property type="evidence" value="ECO:0007669"/>
    <property type="project" value="TreeGrafter"/>
</dbReference>
<evidence type="ECO:0000256" key="2">
    <source>
        <dbReference type="ARBA" id="ARBA00009539"/>
    </source>
</evidence>
<feature type="domain" description="DHFR" evidence="7">
    <location>
        <begin position="1"/>
        <end position="159"/>
    </location>
</feature>
<dbReference type="PANTHER" id="PTHR48069:SF3">
    <property type="entry name" value="DIHYDROFOLATE REDUCTASE"/>
    <property type="match status" value="1"/>
</dbReference>
<proteinExistence type="inferred from homology"/>
<comment type="pathway">
    <text evidence="1">Cofactor biosynthesis; tetrahydrofolate biosynthesis; 5,6,7,8-tetrahydrofolate from 7,8-dihydrofolate: step 1/1.</text>
</comment>
<organism evidence="8 9">
    <name type="scientific">Bombilactobacillus apium</name>
    <dbReference type="NCBI Taxonomy" id="2675299"/>
    <lineage>
        <taxon>Bacteria</taxon>
        <taxon>Bacillati</taxon>
        <taxon>Bacillota</taxon>
        <taxon>Bacilli</taxon>
        <taxon>Lactobacillales</taxon>
        <taxon>Lactobacillaceae</taxon>
        <taxon>Bombilactobacillus</taxon>
    </lineage>
</organism>
<reference evidence="8 9" key="1">
    <citation type="submission" date="2020-06" db="EMBL/GenBank/DDBJ databases">
        <authorList>
            <person name="Kang J."/>
        </authorList>
    </citation>
    <scope>NUCLEOTIDE SEQUENCE [LARGE SCALE GENOMIC DNA]</scope>
    <source>
        <strain evidence="8 9">DCY120</strain>
    </source>
</reference>
<dbReference type="Gene3D" id="3.40.430.10">
    <property type="entry name" value="Dihydrofolate Reductase, subunit A"/>
    <property type="match status" value="1"/>
</dbReference>
<name>A0A850QVF2_9LACO</name>
<dbReference type="GO" id="GO:0046654">
    <property type="term" value="P:tetrahydrofolate biosynthetic process"/>
    <property type="evidence" value="ECO:0007669"/>
    <property type="project" value="UniProtKB-UniPathway"/>
</dbReference>
<dbReference type="CDD" id="cd00209">
    <property type="entry name" value="DHFR"/>
    <property type="match status" value="1"/>
</dbReference>
<keyword evidence="5" id="KW-0521">NADP</keyword>
<dbReference type="PRINTS" id="PR00070">
    <property type="entry name" value="DHFR"/>
</dbReference>
<evidence type="ECO:0000256" key="6">
    <source>
        <dbReference type="ARBA" id="ARBA00023002"/>
    </source>
</evidence>
<sequence length="171" mass="20079">MLAFIWAEDQNHLIGQAGHLPWRLPADLHYLKQTTLESTIVMGRKTFLSFPQGALPHRRNIVLTRQKRPWPQTELASSKEAVEELIQNDPRVFIFGGRSVFQAFLPEVEYLYVTKIAHTFTGDVHMVPIDYDQFDLIKRQKGIVNADNPWEHEFLLYRRRNLEIEVDCKKH</sequence>